<dbReference type="AlphaFoldDB" id="A0A7D8UX83"/>
<gene>
    <name evidence="1" type="ORF">LCER1_G000644</name>
</gene>
<protein>
    <submittedName>
        <fullName evidence="1">Uncharacterized protein</fullName>
    </submittedName>
</protein>
<reference evidence="1 2" key="1">
    <citation type="submission" date="2018-05" db="EMBL/GenBank/DDBJ databases">
        <title>Whole genome sequencing for identification of molecular markers to develop diagnostic detection tools for the regulated plant pathogen Lachnellula willkommii.</title>
        <authorList>
            <person name="Giroux E."/>
            <person name="Bilodeau G."/>
        </authorList>
    </citation>
    <scope>NUCLEOTIDE SEQUENCE [LARGE SCALE GENOMIC DNA]</scope>
    <source>
        <strain evidence="1 2">CBS 625.97</strain>
    </source>
</reference>
<comment type="caution">
    <text evidence="1">The sequence shown here is derived from an EMBL/GenBank/DDBJ whole genome shotgun (WGS) entry which is preliminary data.</text>
</comment>
<dbReference type="OrthoDB" id="3478981at2759"/>
<dbReference type="Proteomes" id="UP000481288">
    <property type="component" value="Unassembled WGS sequence"/>
</dbReference>
<evidence type="ECO:0000313" key="1">
    <source>
        <dbReference type="EMBL" id="TVY59114.1"/>
    </source>
</evidence>
<dbReference type="EMBL" id="QGMG01000013">
    <property type="protein sequence ID" value="TVY59114.1"/>
    <property type="molecule type" value="Genomic_DNA"/>
</dbReference>
<proteinExistence type="predicted"/>
<evidence type="ECO:0000313" key="2">
    <source>
        <dbReference type="Proteomes" id="UP000481288"/>
    </source>
</evidence>
<organism evidence="1 2">
    <name type="scientific">Lachnellula cervina</name>
    <dbReference type="NCBI Taxonomy" id="1316786"/>
    <lineage>
        <taxon>Eukaryota</taxon>
        <taxon>Fungi</taxon>
        <taxon>Dikarya</taxon>
        <taxon>Ascomycota</taxon>
        <taxon>Pezizomycotina</taxon>
        <taxon>Leotiomycetes</taxon>
        <taxon>Helotiales</taxon>
        <taxon>Lachnaceae</taxon>
        <taxon>Lachnellula</taxon>
    </lineage>
</organism>
<name>A0A7D8UX83_9HELO</name>
<sequence>MSLKLPTKPEAAYFLFPTLCKVRTCPLNQAGIHHNIGIYKQDDVSPIRGFFSVLFGSSNPPDFIWNASEQRRNAMEKVRRGDNVERNRRIVVEKEELLGRFLDLHAGCGESDFREP</sequence>
<accession>A0A7D8UX83</accession>
<keyword evidence="2" id="KW-1185">Reference proteome</keyword>